<dbReference type="GO" id="GO:0005524">
    <property type="term" value="F:ATP binding"/>
    <property type="evidence" value="ECO:0007669"/>
    <property type="project" value="InterPro"/>
</dbReference>
<name>A0A212LPN8_9FIRM</name>
<dbReference type="InterPro" id="IPR014146">
    <property type="entry name" value="LigD_ligase_dom"/>
</dbReference>
<feature type="compositionally biased region" description="Basic and acidic residues" evidence="5">
    <location>
        <begin position="315"/>
        <end position="328"/>
    </location>
</feature>
<dbReference type="Pfam" id="PF04679">
    <property type="entry name" value="DNA_ligase_A_C"/>
    <property type="match status" value="1"/>
</dbReference>
<dbReference type="NCBIfam" id="TIGR02779">
    <property type="entry name" value="NHEJ_ligase_lig"/>
    <property type="match status" value="1"/>
</dbReference>
<dbReference type="PANTHER" id="PTHR45674:SF4">
    <property type="entry name" value="DNA LIGASE 1"/>
    <property type="match status" value="1"/>
</dbReference>
<dbReference type="PROSITE" id="PS50160">
    <property type="entry name" value="DNA_LIGASE_A3"/>
    <property type="match status" value="1"/>
</dbReference>
<dbReference type="RefSeq" id="WP_288183547.1">
    <property type="nucleotide sequence ID" value="NZ_LT608335.1"/>
</dbReference>
<sequence length="328" mass="37017">MPIIKPMLAKAGPLPANQAEYGFEIKWDGIRSICYLEEKQCRLMSRNLKDITSQYPELAALSKAVDSKYRELILDGEIVAFDPAGLLSFSRLQHRMGLSDDRMIAEMMENLPVYYIIFDVLSIDNNLLLAKPYTERRNILASLALDGPYWQTPGYHIGEGESVLTASRKLGLEGIVAKRLNSPYHPGQRTGTWLKIKNHRRQELIIGGWVPGQGNRHGKIGALLTGCYDMIPAEAQARNVSQQLLYTGKAGTGFTQASLLAIAKMLKPLRRETSPFSQELPIKNARFVEPLLVGEFEFTEWTPNHTLRHPSFKGLRNDKDPRQVIRED</sequence>
<dbReference type="CDD" id="cd07971">
    <property type="entry name" value="OBF_DNA_ligase_LigD"/>
    <property type="match status" value="1"/>
</dbReference>
<dbReference type="EMBL" id="FMJE01000002">
    <property type="protein sequence ID" value="SCM79466.1"/>
    <property type="molecule type" value="Genomic_DNA"/>
</dbReference>
<dbReference type="GO" id="GO:0003910">
    <property type="term" value="F:DNA ligase (ATP) activity"/>
    <property type="evidence" value="ECO:0007669"/>
    <property type="project" value="UniProtKB-EC"/>
</dbReference>
<protein>
    <recommendedName>
        <fullName evidence="2">DNA ligase (ATP)</fullName>
        <ecNumber evidence="2">6.5.1.1</ecNumber>
    </recommendedName>
</protein>
<dbReference type="EC" id="6.5.1.1" evidence="2"/>
<evidence type="ECO:0000256" key="3">
    <source>
        <dbReference type="ARBA" id="ARBA00022598"/>
    </source>
</evidence>
<evidence type="ECO:0000313" key="7">
    <source>
        <dbReference type="EMBL" id="SCM79466.1"/>
    </source>
</evidence>
<dbReference type="CDD" id="cd07906">
    <property type="entry name" value="Adenylation_DNA_ligase_LigD_LigC"/>
    <property type="match status" value="1"/>
</dbReference>
<evidence type="ECO:0000256" key="4">
    <source>
        <dbReference type="ARBA" id="ARBA00034003"/>
    </source>
</evidence>
<dbReference type="InterPro" id="IPR012340">
    <property type="entry name" value="NA-bd_OB-fold"/>
</dbReference>
<dbReference type="Gene3D" id="3.30.1490.70">
    <property type="match status" value="1"/>
</dbReference>
<dbReference type="InterPro" id="IPR050191">
    <property type="entry name" value="ATP-dep_DNA_ligase"/>
</dbReference>
<evidence type="ECO:0000256" key="2">
    <source>
        <dbReference type="ARBA" id="ARBA00012727"/>
    </source>
</evidence>
<dbReference type="GO" id="GO:0006281">
    <property type="term" value="P:DNA repair"/>
    <property type="evidence" value="ECO:0007669"/>
    <property type="project" value="InterPro"/>
</dbReference>
<reference evidence="7" key="1">
    <citation type="submission" date="2016-08" db="EMBL/GenBank/DDBJ databases">
        <authorList>
            <person name="Seilhamer J.J."/>
        </authorList>
    </citation>
    <scope>NUCLEOTIDE SEQUENCE</scope>
    <source>
        <strain evidence="7">86</strain>
    </source>
</reference>
<dbReference type="GO" id="GO:0006310">
    <property type="term" value="P:DNA recombination"/>
    <property type="evidence" value="ECO:0007669"/>
    <property type="project" value="InterPro"/>
</dbReference>
<dbReference type="Gene3D" id="2.40.50.140">
    <property type="entry name" value="Nucleic acid-binding proteins"/>
    <property type="match status" value="1"/>
</dbReference>
<dbReference type="AlphaFoldDB" id="A0A212LPN8"/>
<evidence type="ECO:0000256" key="5">
    <source>
        <dbReference type="SAM" id="MobiDB-lite"/>
    </source>
</evidence>
<comment type="similarity">
    <text evidence="1">Belongs to the ATP-dependent DNA ligase family.</text>
</comment>
<dbReference type="SUPFAM" id="SSF56091">
    <property type="entry name" value="DNA ligase/mRNA capping enzyme, catalytic domain"/>
    <property type="match status" value="1"/>
</dbReference>
<dbReference type="Gene3D" id="3.30.470.30">
    <property type="entry name" value="DNA ligase/mRNA capping enzyme"/>
    <property type="match status" value="1"/>
</dbReference>
<proteinExistence type="inferred from homology"/>
<keyword evidence="3" id="KW-0436">Ligase</keyword>
<feature type="domain" description="ATP-dependent DNA ligase family profile" evidence="6">
    <location>
        <begin position="106"/>
        <end position="229"/>
    </location>
</feature>
<organism evidence="7">
    <name type="scientific">uncultured Sporomusa sp</name>
    <dbReference type="NCBI Taxonomy" id="307249"/>
    <lineage>
        <taxon>Bacteria</taxon>
        <taxon>Bacillati</taxon>
        <taxon>Bacillota</taxon>
        <taxon>Negativicutes</taxon>
        <taxon>Selenomonadales</taxon>
        <taxon>Sporomusaceae</taxon>
        <taxon>Sporomusa</taxon>
        <taxon>environmental samples</taxon>
    </lineage>
</organism>
<dbReference type="SUPFAM" id="SSF50249">
    <property type="entry name" value="Nucleic acid-binding proteins"/>
    <property type="match status" value="1"/>
</dbReference>
<dbReference type="InterPro" id="IPR012309">
    <property type="entry name" value="DNA_ligase_ATP-dep_C"/>
</dbReference>
<dbReference type="PANTHER" id="PTHR45674">
    <property type="entry name" value="DNA LIGASE 1/3 FAMILY MEMBER"/>
    <property type="match status" value="1"/>
</dbReference>
<accession>A0A212LPN8</accession>
<feature type="region of interest" description="Disordered" evidence="5">
    <location>
        <begin position="309"/>
        <end position="328"/>
    </location>
</feature>
<evidence type="ECO:0000256" key="1">
    <source>
        <dbReference type="ARBA" id="ARBA00007572"/>
    </source>
</evidence>
<gene>
    <name evidence="7" type="primary">ligD</name>
    <name evidence="7" type="ORF">KL86SPO_20582</name>
</gene>
<dbReference type="Pfam" id="PF01068">
    <property type="entry name" value="DNA_ligase_A_M"/>
    <property type="match status" value="1"/>
</dbReference>
<dbReference type="InterPro" id="IPR012310">
    <property type="entry name" value="DNA_ligase_ATP-dep_cent"/>
</dbReference>
<comment type="catalytic activity">
    <reaction evidence="4">
        <text>ATP + (deoxyribonucleotide)n-3'-hydroxyl + 5'-phospho-(deoxyribonucleotide)m = (deoxyribonucleotide)n+m + AMP + diphosphate.</text>
        <dbReference type="EC" id="6.5.1.1"/>
    </reaction>
</comment>
<evidence type="ECO:0000259" key="6">
    <source>
        <dbReference type="PROSITE" id="PS50160"/>
    </source>
</evidence>